<dbReference type="InterPro" id="IPR037059">
    <property type="entry name" value="RHD_DNA_bind_dom_sf"/>
</dbReference>
<name>A0A2S2QKE2_9HEMI</name>
<dbReference type="Gene3D" id="2.60.40.10">
    <property type="entry name" value="Immunoglobulins"/>
    <property type="match status" value="1"/>
</dbReference>
<accession>A0A2S2QKE2</accession>
<dbReference type="InterPro" id="IPR032397">
    <property type="entry name" value="RHD_dimer"/>
</dbReference>
<dbReference type="GO" id="GO:0034097">
    <property type="term" value="P:response to cytokine"/>
    <property type="evidence" value="ECO:0007669"/>
    <property type="project" value="TreeGrafter"/>
</dbReference>
<dbReference type="Pfam" id="PF00554">
    <property type="entry name" value="RHD_DNA_bind"/>
    <property type="match status" value="1"/>
</dbReference>
<evidence type="ECO:0000313" key="3">
    <source>
        <dbReference type="Proteomes" id="UP000694846"/>
    </source>
</evidence>
<dbReference type="PROSITE" id="PS50254">
    <property type="entry name" value="REL_2"/>
    <property type="match status" value="1"/>
</dbReference>
<dbReference type="GO" id="GO:0038061">
    <property type="term" value="P:non-canonical NF-kappaB signal transduction"/>
    <property type="evidence" value="ECO:0007669"/>
    <property type="project" value="TreeGrafter"/>
</dbReference>
<dbReference type="GO" id="GO:0048468">
    <property type="term" value="P:cell development"/>
    <property type="evidence" value="ECO:0007669"/>
    <property type="project" value="UniProtKB-ARBA"/>
</dbReference>
<dbReference type="InterPro" id="IPR014756">
    <property type="entry name" value="Ig_E-set"/>
</dbReference>
<feature type="domain" description="RHD" evidence="1">
    <location>
        <begin position="16"/>
        <end position="188"/>
    </location>
</feature>
<dbReference type="GO" id="GO:0005634">
    <property type="term" value="C:nucleus"/>
    <property type="evidence" value="ECO:0007669"/>
    <property type="project" value="TreeGrafter"/>
</dbReference>
<evidence type="ECO:0000313" key="4">
    <source>
        <dbReference type="RefSeq" id="XP_025407590.1"/>
    </source>
</evidence>
<proteinExistence type="predicted"/>
<reference evidence="4" key="2">
    <citation type="submission" date="2025-04" db="UniProtKB">
        <authorList>
            <consortium name="RefSeq"/>
        </authorList>
    </citation>
    <scope>IDENTIFICATION</scope>
</reference>
<gene>
    <name evidence="2" type="primary">dl_1</name>
    <name evidence="4" type="synonym">LOC112681560</name>
    <name evidence="2" type="ORF">g.158154</name>
</gene>
<dbReference type="GO" id="GO:0000981">
    <property type="term" value="F:DNA-binding transcription factor activity, RNA polymerase II-specific"/>
    <property type="evidence" value="ECO:0007669"/>
    <property type="project" value="TreeGrafter"/>
</dbReference>
<dbReference type="GO" id="GO:0005737">
    <property type="term" value="C:cytoplasm"/>
    <property type="evidence" value="ECO:0007669"/>
    <property type="project" value="InterPro"/>
</dbReference>
<dbReference type="Pfam" id="PF16179">
    <property type="entry name" value="RHD_dimer"/>
    <property type="match status" value="1"/>
</dbReference>
<dbReference type="GO" id="GO:0048731">
    <property type="term" value="P:system development"/>
    <property type="evidence" value="ECO:0007669"/>
    <property type="project" value="UniProtKB-ARBA"/>
</dbReference>
<dbReference type="GO" id="GO:0007249">
    <property type="term" value="P:canonical NF-kappaB signal transduction"/>
    <property type="evidence" value="ECO:0007669"/>
    <property type="project" value="TreeGrafter"/>
</dbReference>
<reference evidence="2" key="1">
    <citation type="submission" date="2018-04" db="EMBL/GenBank/DDBJ databases">
        <title>Transcriptome assembly of Sipha flava.</title>
        <authorList>
            <person name="Scully E.D."/>
            <person name="Geib S.M."/>
            <person name="Palmer N.A."/>
            <person name="Koch K."/>
            <person name="Bradshaw J."/>
            <person name="Heng-Moss T."/>
            <person name="Sarath G."/>
        </authorList>
    </citation>
    <scope>NUCLEOTIDE SEQUENCE</scope>
</reference>
<organism evidence="2">
    <name type="scientific">Sipha flava</name>
    <name type="common">yellow sugarcane aphid</name>
    <dbReference type="NCBI Taxonomy" id="143950"/>
    <lineage>
        <taxon>Eukaryota</taxon>
        <taxon>Metazoa</taxon>
        <taxon>Ecdysozoa</taxon>
        <taxon>Arthropoda</taxon>
        <taxon>Hexapoda</taxon>
        <taxon>Insecta</taxon>
        <taxon>Pterygota</taxon>
        <taxon>Neoptera</taxon>
        <taxon>Paraneoptera</taxon>
        <taxon>Hemiptera</taxon>
        <taxon>Sternorrhyncha</taxon>
        <taxon>Aphidomorpha</taxon>
        <taxon>Aphidoidea</taxon>
        <taxon>Aphididae</taxon>
        <taxon>Sipha</taxon>
    </lineage>
</organism>
<dbReference type="GO" id="GO:0045944">
    <property type="term" value="P:positive regulation of transcription by RNA polymerase II"/>
    <property type="evidence" value="ECO:0007669"/>
    <property type="project" value="TreeGrafter"/>
</dbReference>
<dbReference type="InterPro" id="IPR013783">
    <property type="entry name" value="Ig-like_fold"/>
</dbReference>
<dbReference type="PANTHER" id="PTHR24169">
    <property type="entry name" value="NUCLEAR FACTOR NF-KAPPA-B PROTEIN"/>
    <property type="match status" value="1"/>
</dbReference>
<keyword evidence="3" id="KW-1185">Reference proteome</keyword>
<dbReference type="SMART" id="SM00429">
    <property type="entry name" value="IPT"/>
    <property type="match status" value="1"/>
</dbReference>
<dbReference type="RefSeq" id="XP_025407590.1">
    <property type="nucleotide sequence ID" value="XM_025551805.1"/>
</dbReference>
<dbReference type="PRINTS" id="PR00057">
    <property type="entry name" value="NFKBTNSCPFCT"/>
</dbReference>
<dbReference type="Proteomes" id="UP000694846">
    <property type="component" value="Unplaced"/>
</dbReference>
<dbReference type="AlphaFoldDB" id="A0A2S2QKE2"/>
<dbReference type="InterPro" id="IPR011539">
    <property type="entry name" value="RHD_DNA_bind_dom"/>
</dbReference>
<dbReference type="GO" id="GO:0033554">
    <property type="term" value="P:cellular response to stress"/>
    <property type="evidence" value="ECO:0007669"/>
    <property type="project" value="TreeGrafter"/>
</dbReference>
<sequence length="561" mass="63881">MIEVHSQLSKQTQKLTNIPFIEIIEQPDSVRYRYVCEGRTAGNIFGVNSLYDNKTYPTIKINGYQGKVLVIVSCVTKDKPYRPHPFKLVGGKHCKRGIFKAEINNESMTLSLQNVGIQCVKRSNVDEALKERESQRIDPFKTGYSHRDFDYNTVKLCFQAILMGSQEGQYYQLEPIVSDNIPNKKMTGLTIYRLSHASAPITGNTEIILLCDKVDKNDIEIRFFEMKNGKIIWECVADFNPSDVHKHTAICFKTPTYYLRNIENPVHVKIQLRRISDGKYGECYPFILTPDFSDFKNRKRIRLSRDSFNQCSRNPAYVSQQSIPNCTKVLTNVPYNIFESAVENIATIPENNRSSSGFFCPPLNPNVYDQFSSENKWTTPTQSTYQLTNTNSNMFCEQTKVKDQTPTDVNMDQQLNYPEILTTNQYNTFESESIKEILELPPNTSVYIKPSSTFSWTDSQIENKLLNENSNTMYGQADLYFQPNIGNSTYSANNSTVSPTLQSPEQSSQMNDIFDLLSKYPTEIDHSSNNTDISISGLSNIDDLLDDIENLSANLSSGLSI</sequence>
<protein>
    <submittedName>
        <fullName evidence="2 4">Embryonic polarity protein dorsal</fullName>
    </submittedName>
</protein>
<evidence type="ECO:0000313" key="2">
    <source>
        <dbReference type="EMBL" id="MBY78225.1"/>
    </source>
</evidence>
<dbReference type="OrthoDB" id="7881762at2759"/>
<dbReference type="InterPro" id="IPR008967">
    <property type="entry name" value="p53-like_TF_DNA-bd_sf"/>
</dbReference>
<dbReference type="InterPro" id="IPR002909">
    <property type="entry name" value="IPT_dom"/>
</dbReference>
<dbReference type="GO" id="GO:0000978">
    <property type="term" value="F:RNA polymerase II cis-regulatory region sequence-specific DNA binding"/>
    <property type="evidence" value="ECO:0007669"/>
    <property type="project" value="TreeGrafter"/>
</dbReference>
<dbReference type="EMBL" id="GGMS01009022">
    <property type="protein sequence ID" value="MBY78225.1"/>
    <property type="molecule type" value="Transcribed_RNA"/>
</dbReference>
<dbReference type="SUPFAM" id="SSF49417">
    <property type="entry name" value="p53-like transcription factors"/>
    <property type="match status" value="1"/>
</dbReference>
<dbReference type="Gene3D" id="2.60.40.340">
    <property type="entry name" value="Rel homology domain (RHD), DNA-binding domain"/>
    <property type="match status" value="1"/>
</dbReference>
<dbReference type="InterPro" id="IPR000451">
    <property type="entry name" value="NFkB/Dor"/>
</dbReference>
<dbReference type="PANTHER" id="PTHR24169:SF25">
    <property type="entry name" value="DORSAL-RELATED IMMUNITY FACTOR DIF-RELATED"/>
    <property type="match status" value="1"/>
</dbReference>
<evidence type="ECO:0000259" key="1">
    <source>
        <dbReference type="PROSITE" id="PS50254"/>
    </source>
</evidence>
<dbReference type="SUPFAM" id="SSF81296">
    <property type="entry name" value="E set domains"/>
    <property type="match status" value="1"/>
</dbReference>
<dbReference type="GO" id="GO:0045087">
    <property type="term" value="P:innate immune response"/>
    <property type="evidence" value="ECO:0007669"/>
    <property type="project" value="TreeGrafter"/>
</dbReference>